<gene>
    <name evidence="8" type="primary">htpG</name>
    <name evidence="11" type="ORF">AYW79_01400</name>
    <name evidence="12" type="ORF">B2M26_13255</name>
</gene>
<keyword evidence="14" id="KW-1185">Reference proteome</keyword>
<dbReference type="OrthoDB" id="9802640at2"/>
<dbReference type="FunFam" id="3.30.565.10:FF:000009">
    <property type="entry name" value="Molecular chaperone HtpG"/>
    <property type="match status" value="1"/>
</dbReference>
<feature type="binding site" evidence="9">
    <location>
        <begin position="117"/>
        <end position="122"/>
    </location>
    <ligand>
        <name>ATP</name>
        <dbReference type="ChEBI" id="CHEBI:30616"/>
    </ligand>
</feature>
<dbReference type="SUPFAM" id="SSF54211">
    <property type="entry name" value="Ribosomal protein S5 domain 2-like"/>
    <property type="match status" value="1"/>
</dbReference>
<keyword evidence="6 8" id="KW-0346">Stress response</keyword>
<dbReference type="HAMAP" id="MF_00505">
    <property type="entry name" value="HSP90"/>
    <property type="match status" value="1"/>
</dbReference>
<dbReference type="InterPro" id="IPR020568">
    <property type="entry name" value="Ribosomal_Su5_D2-typ_SF"/>
</dbReference>
<evidence type="ECO:0000256" key="3">
    <source>
        <dbReference type="ARBA" id="ARBA00022490"/>
    </source>
</evidence>
<dbReference type="SMART" id="SM00387">
    <property type="entry name" value="HATPase_c"/>
    <property type="match status" value="1"/>
</dbReference>
<proteinExistence type="inferred from homology"/>
<evidence type="ECO:0000256" key="2">
    <source>
        <dbReference type="ARBA" id="ARBA00008239"/>
    </source>
</evidence>
<keyword evidence="3 8" id="KW-0963">Cytoplasm</keyword>
<dbReference type="GO" id="GO:0005524">
    <property type="term" value="F:ATP binding"/>
    <property type="evidence" value="ECO:0007669"/>
    <property type="project" value="UniProtKB-UniRule"/>
</dbReference>
<reference evidence="11 13" key="1">
    <citation type="submission" date="2016-02" db="EMBL/GenBank/DDBJ databases">
        <title>Draft genome sequence of Acidibacillus ferrooxidans SLC66.</title>
        <authorList>
            <person name="Oliveira G."/>
            <person name="Nancucheo I."/>
            <person name="Dall'Agnol H."/>
            <person name="Johnson B."/>
            <person name="Oliveira R."/>
            <person name="Nunes G.L."/>
            <person name="Tzotzos G."/>
            <person name="Orellana S.C."/>
            <person name="Salim A.C."/>
            <person name="Araujo F.M."/>
        </authorList>
    </citation>
    <scope>NUCLEOTIDE SEQUENCE [LARGE SCALE GENOMIC DNA]</scope>
    <source>
        <strain evidence="11 13">SLC66</strain>
    </source>
</reference>
<dbReference type="PIRSF" id="PIRSF002583">
    <property type="entry name" value="Hsp90"/>
    <property type="match status" value="1"/>
</dbReference>
<comment type="similarity">
    <text evidence="2 8">Belongs to the heat shock protein 90 family.</text>
</comment>
<feature type="binding site" evidence="9">
    <location>
        <position position="31"/>
    </location>
    <ligand>
        <name>ATP</name>
        <dbReference type="ChEBI" id="CHEBI:30616"/>
    </ligand>
</feature>
<dbReference type="GO" id="GO:0140662">
    <property type="term" value="F:ATP-dependent protein folding chaperone"/>
    <property type="evidence" value="ECO:0007669"/>
    <property type="project" value="InterPro"/>
</dbReference>
<feature type="region of interest" description="C" evidence="8">
    <location>
        <begin position="553"/>
        <end position="626"/>
    </location>
</feature>
<feature type="binding site" evidence="9">
    <location>
        <position position="90"/>
    </location>
    <ligand>
        <name>ATP</name>
        <dbReference type="ChEBI" id="CHEBI:30616"/>
    </ligand>
</feature>
<dbReference type="Gene3D" id="3.40.50.11260">
    <property type="match status" value="1"/>
</dbReference>
<keyword evidence="4 8" id="KW-0547">Nucleotide-binding</keyword>
<evidence type="ECO:0000313" key="14">
    <source>
        <dbReference type="Proteomes" id="UP000190229"/>
    </source>
</evidence>
<evidence type="ECO:0000313" key="12">
    <source>
        <dbReference type="EMBL" id="OPG15113.1"/>
    </source>
</evidence>
<dbReference type="PANTHER" id="PTHR11528">
    <property type="entry name" value="HEAT SHOCK PROTEIN 90 FAMILY MEMBER"/>
    <property type="match status" value="1"/>
</dbReference>
<dbReference type="STRING" id="1765683.B2M26_13255"/>
<dbReference type="NCBIfam" id="NF003555">
    <property type="entry name" value="PRK05218.1"/>
    <property type="match status" value="1"/>
</dbReference>
<evidence type="ECO:0000256" key="4">
    <source>
        <dbReference type="ARBA" id="ARBA00022741"/>
    </source>
</evidence>
<dbReference type="Proteomes" id="UP000190229">
    <property type="component" value="Unassembled WGS sequence"/>
</dbReference>
<sequence>MQKTEFKAESKRLLEMMIHSIYSNREIFLRELISNASDAIDKIYYKALTDSNLTFAKEDYYIKVEIDKDTRTLSIVDTGIGMTRDELENNLGVIAQSGSLSFKRENEAKDGHDIIGQFGVGFYSAFMVAEEVTVITRALGSDSAYVWKSAGVDGYTIESGQKATVGTEILLKIKENTEDENYEDYLDEYRVRSIIKKYSDFIRYPIKMEVTRQRPKEGSEGEFEEYREEQTINSMVPIWRKNKNELTDEDYEAFYMEKHYGFDKPLKHMHISVDGAVSYNAILYLPETTPFDFYTKEYEKGLELYSNGVLIMSKAPDLLPDYYRFVKGMVDSEDLSLNISREILQQNRQLQLIAKNIKSKITSQLQNMLKDERDKYEVFYKSFGTQLKYGVYSDYGSNKDTLQDLLLFYSLKEEKMITLDEYVSSMPEDQKYIYYATGETYERIEKLPQTELVVDKGYDILCFIEEIDEFAIKMLMNYKEKEFKSVASGDLGIEADEDKEQTEQEAQENKALFDEMKKILGDKVKAVRISKRLKNHPVCLTADGDLTIEMEKVLNAMPNSQQVKAEKVLEINSNHSVFQSLRAALEQDQEKLSLYTNLLYHQALLIEGLPIQDPVDFTNDICKIMV</sequence>
<feature type="binding site" evidence="9">
    <location>
        <position position="35"/>
    </location>
    <ligand>
        <name>ATP</name>
        <dbReference type="ChEBI" id="CHEBI:30616"/>
    </ligand>
</feature>
<dbReference type="SUPFAM" id="SSF110942">
    <property type="entry name" value="HSP90 C-terminal domain"/>
    <property type="match status" value="1"/>
</dbReference>
<evidence type="ECO:0000256" key="5">
    <source>
        <dbReference type="ARBA" id="ARBA00022840"/>
    </source>
</evidence>
<reference evidence="12 14" key="2">
    <citation type="submission" date="2017-02" db="EMBL/GenBank/DDBJ databases">
        <title>Draft genome of Acidibacillus ferrooxidans Huett2.</title>
        <authorList>
            <person name="Schopf S."/>
        </authorList>
    </citation>
    <scope>NUCLEOTIDE SEQUENCE [LARGE SCALE GENOMIC DNA]</scope>
    <source>
        <strain evidence="12 14">Huett2</strain>
    </source>
</reference>
<feature type="binding site" evidence="9">
    <location>
        <position position="167"/>
    </location>
    <ligand>
        <name>ATP</name>
        <dbReference type="ChEBI" id="CHEBI:30616"/>
    </ligand>
</feature>
<evidence type="ECO:0000256" key="8">
    <source>
        <dbReference type="HAMAP-Rule" id="MF_00505"/>
    </source>
</evidence>
<dbReference type="InterPro" id="IPR037196">
    <property type="entry name" value="HSP90_C"/>
</dbReference>
<dbReference type="Gene3D" id="3.30.565.10">
    <property type="entry name" value="Histidine kinase-like ATPase, C-terminal domain"/>
    <property type="match status" value="1"/>
</dbReference>
<comment type="caution">
    <text evidence="12">The sequence shown here is derived from an EMBL/GenBank/DDBJ whole genome shotgun (WGS) entry which is preliminary data.</text>
</comment>
<dbReference type="GO" id="GO:0016887">
    <property type="term" value="F:ATP hydrolysis activity"/>
    <property type="evidence" value="ECO:0007669"/>
    <property type="project" value="InterPro"/>
</dbReference>
<protein>
    <recommendedName>
        <fullName evidence="8">Chaperone protein HtpG</fullName>
    </recommendedName>
    <alternativeName>
        <fullName evidence="8">Heat shock protein HtpG</fullName>
    </alternativeName>
    <alternativeName>
        <fullName evidence="8">High temperature protein G</fullName>
    </alternativeName>
</protein>
<evidence type="ECO:0000256" key="6">
    <source>
        <dbReference type="ARBA" id="ARBA00023016"/>
    </source>
</evidence>
<dbReference type="GO" id="GO:0005737">
    <property type="term" value="C:cytoplasm"/>
    <property type="evidence" value="ECO:0007669"/>
    <property type="project" value="UniProtKB-SubCell"/>
</dbReference>
<dbReference type="CDD" id="cd16927">
    <property type="entry name" value="HATPase_Hsp90-like"/>
    <property type="match status" value="1"/>
</dbReference>
<dbReference type="PRINTS" id="PR00775">
    <property type="entry name" value="HEATSHOCK90"/>
</dbReference>
<comment type="subcellular location">
    <subcellularLocation>
        <location evidence="1 8">Cytoplasm</location>
    </subcellularLocation>
</comment>
<dbReference type="SUPFAM" id="SSF55874">
    <property type="entry name" value="ATPase domain of HSP90 chaperone/DNA topoisomerase II/histidine kinase"/>
    <property type="match status" value="1"/>
</dbReference>
<dbReference type="RefSeq" id="WP_067560783.1">
    <property type="nucleotide sequence ID" value="NZ_LSUQ01000003.1"/>
</dbReference>
<dbReference type="InterPro" id="IPR001404">
    <property type="entry name" value="Hsp90_fam"/>
</dbReference>
<feature type="binding site" evidence="9">
    <location>
        <begin position="97"/>
        <end position="98"/>
    </location>
    <ligand>
        <name>ATP</name>
        <dbReference type="ChEBI" id="CHEBI:30616"/>
    </ligand>
</feature>
<dbReference type="Gene3D" id="1.20.120.790">
    <property type="entry name" value="Heat shock protein 90, C-terminal domain"/>
    <property type="match status" value="1"/>
</dbReference>
<keyword evidence="7 8" id="KW-0143">Chaperone</keyword>
<organism evidence="12 14">
    <name type="scientific">Ferroacidibacillus organovorans</name>
    <dbReference type="NCBI Taxonomy" id="1765683"/>
    <lineage>
        <taxon>Bacteria</taxon>
        <taxon>Bacillati</taxon>
        <taxon>Bacillota</taxon>
        <taxon>Bacilli</taxon>
        <taxon>Bacillales</taxon>
        <taxon>Alicyclobacillaceae</taxon>
        <taxon>Ferroacidibacillus</taxon>
    </lineage>
</organism>
<evidence type="ECO:0000313" key="13">
    <source>
        <dbReference type="Proteomes" id="UP000077421"/>
    </source>
</evidence>
<evidence type="ECO:0000256" key="1">
    <source>
        <dbReference type="ARBA" id="ARBA00004496"/>
    </source>
</evidence>
<feature type="binding site" evidence="9">
    <location>
        <position position="341"/>
    </location>
    <ligand>
        <name>ATP</name>
        <dbReference type="ChEBI" id="CHEBI:30616"/>
    </ligand>
</feature>
<comment type="caution">
    <text evidence="8">Lacks conserved residue(s) required for the propagation of feature annotation.</text>
</comment>
<dbReference type="Gene3D" id="3.30.230.80">
    <property type="match status" value="1"/>
</dbReference>
<evidence type="ECO:0000259" key="10">
    <source>
        <dbReference type="SMART" id="SM00387"/>
    </source>
</evidence>
<dbReference type="FunFam" id="1.20.120.790:FF:000006">
    <property type="entry name" value="Chaperone protein HtpG"/>
    <property type="match status" value="1"/>
</dbReference>
<dbReference type="InterPro" id="IPR003594">
    <property type="entry name" value="HATPase_dom"/>
</dbReference>
<dbReference type="Pfam" id="PF13589">
    <property type="entry name" value="HATPase_c_3"/>
    <property type="match status" value="1"/>
</dbReference>
<comment type="subunit">
    <text evidence="8">Homodimer.</text>
</comment>
<dbReference type="EMBL" id="LSUQ01000003">
    <property type="protein sequence ID" value="OAG95125.1"/>
    <property type="molecule type" value="Genomic_DNA"/>
</dbReference>
<comment type="function">
    <text evidence="8">Molecular chaperone. Has ATPase activity.</text>
</comment>
<dbReference type="GO" id="GO:0051082">
    <property type="term" value="F:unfolded protein binding"/>
    <property type="evidence" value="ECO:0007669"/>
    <property type="project" value="UniProtKB-UniRule"/>
</dbReference>
<dbReference type="FunFam" id="3.40.50.11260:FF:000008">
    <property type="entry name" value="Chaperone protein HtpG"/>
    <property type="match status" value="1"/>
</dbReference>
<evidence type="ECO:0000313" key="11">
    <source>
        <dbReference type="EMBL" id="OAG95125.1"/>
    </source>
</evidence>
<keyword evidence="5 8" id="KW-0067">ATP-binding</keyword>
<evidence type="ECO:0000256" key="7">
    <source>
        <dbReference type="ARBA" id="ARBA00023186"/>
    </source>
</evidence>
<feature type="domain" description="Histidine kinase/HSP90-like ATPase" evidence="10">
    <location>
        <begin position="24"/>
        <end position="177"/>
    </location>
</feature>
<evidence type="ECO:0000256" key="9">
    <source>
        <dbReference type="PIRSR" id="PIRSR002583-1"/>
    </source>
</evidence>
<dbReference type="InterPro" id="IPR020575">
    <property type="entry name" value="Hsp90_N"/>
</dbReference>
<dbReference type="EMBL" id="MWPS01000043">
    <property type="protein sequence ID" value="OPG15113.1"/>
    <property type="molecule type" value="Genomic_DNA"/>
</dbReference>
<dbReference type="InterPro" id="IPR019805">
    <property type="entry name" value="Heat_shock_protein_90_CS"/>
</dbReference>
<dbReference type="PROSITE" id="PS00298">
    <property type="entry name" value="HSP90"/>
    <property type="match status" value="1"/>
</dbReference>
<feature type="binding site" evidence="9">
    <location>
        <position position="82"/>
    </location>
    <ligand>
        <name>ATP</name>
        <dbReference type="ChEBI" id="CHEBI:30616"/>
    </ligand>
</feature>
<dbReference type="InterPro" id="IPR036890">
    <property type="entry name" value="HATPase_C_sf"/>
</dbReference>
<dbReference type="AlphaFoldDB" id="A0A162U1Y0"/>
<accession>A0A162U1Y0</accession>
<feature type="region of interest" description="A; substrate-binding" evidence="8">
    <location>
        <begin position="1"/>
        <end position="341"/>
    </location>
</feature>
<name>A0A162U1Y0_9BACL</name>
<feature type="binding site" evidence="9">
    <location>
        <position position="77"/>
    </location>
    <ligand>
        <name>ATP</name>
        <dbReference type="ChEBI" id="CHEBI:30616"/>
    </ligand>
</feature>
<dbReference type="Proteomes" id="UP000077421">
    <property type="component" value="Unassembled WGS sequence"/>
</dbReference>
<dbReference type="Pfam" id="PF00183">
    <property type="entry name" value="HSP90"/>
    <property type="match status" value="1"/>
</dbReference>